<evidence type="ECO:0000313" key="2">
    <source>
        <dbReference type="Proteomes" id="UP000549394"/>
    </source>
</evidence>
<dbReference type="EMBL" id="CAJFCJ010000006">
    <property type="protein sequence ID" value="CAD5115690.1"/>
    <property type="molecule type" value="Genomic_DNA"/>
</dbReference>
<evidence type="ECO:0000313" key="1">
    <source>
        <dbReference type="EMBL" id="CAD5115690.1"/>
    </source>
</evidence>
<protein>
    <submittedName>
        <fullName evidence="1">Uncharacterized protein</fullName>
    </submittedName>
</protein>
<reference evidence="1 2" key="1">
    <citation type="submission" date="2020-08" db="EMBL/GenBank/DDBJ databases">
        <authorList>
            <person name="Hejnol A."/>
        </authorList>
    </citation>
    <scope>NUCLEOTIDE SEQUENCE [LARGE SCALE GENOMIC DNA]</scope>
</reference>
<comment type="caution">
    <text evidence="1">The sequence shown here is derived from an EMBL/GenBank/DDBJ whole genome shotgun (WGS) entry which is preliminary data.</text>
</comment>
<proteinExistence type="predicted"/>
<dbReference type="AlphaFoldDB" id="A0A7I8VHM3"/>
<organism evidence="1 2">
    <name type="scientific">Dimorphilus gyrociliatus</name>
    <dbReference type="NCBI Taxonomy" id="2664684"/>
    <lineage>
        <taxon>Eukaryota</taxon>
        <taxon>Metazoa</taxon>
        <taxon>Spiralia</taxon>
        <taxon>Lophotrochozoa</taxon>
        <taxon>Annelida</taxon>
        <taxon>Polychaeta</taxon>
        <taxon>Polychaeta incertae sedis</taxon>
        <taxon>Dinophilidae</taxon>
        <taxon>Dimorphilus</taxon>
    </lineage>
</organism>
<accession>A0A7I8VHM3</accession>
<sequence length="117" mass="13861">MSDENGEDQEKKSEPDDLSIYDLSLYESDNALADNEFFRKFHRGELQILKEINCWMEKYDVKKSNDNEIDEFLEDSYSIIDLSELNDEEKSLLQDEKRQVEEMTLQEILGRLAKDLD</sequence>
<keyword evidence="2" id="KW-1185">Reference proteome</keyword>
<dbReference type="Proteomes" id="UP000549394">
    <property type="component" value="Unassembled WGS sequence"/>
</dbReference>
<name>A0A7I8VHM3_9ANNE</name>
<gene>
    <name evidence="1" type="ORF">DGYR_LOCUS4401</name>
</gene>